<dbReference type="Proteomes" id="UP000646053">
    <property type="component" value="Unassembled WGS sequence"/>
</dbReference>
<feature type="binding site" evidence="4">
    <location>
        <position position="130"/>
    </location>
    <ligand>
        <name>(6R)-10-formyltetrahydrofolate</name>
        <dbReference type="ChEBI" id="CHEBI:195366"/>
    </ligand>
</feature>
<dbReference type="SUPFAM" id="SSF53328">
    <property type="entry name" value="Formyltransferase"/>
    <property type="match status" value="1"/>
</dbReference>
<evidence type="ECO:0000313" key="7">
    <source>
        <dbReference type="Proteomes" id="UP000646053"/>
    </source>
</evidence>
<feature type="binding site" evidence="4">
    <location>
        <position position="88"/>
    </location>
    <ligand>
        <name>(6R)-10-formyltetrahydrofolate</name>
        <dbReference type="ChEBI" id="CHEBI:195366"/>
    </ligand>
</feature>
<keyword evidence="2 4" id="KW-0808">Transferase</keyword>
<dbReference type="RefSeq" id="WP_162424014.1">
    <property type="nucleotide sequence ID" value="NZ_WVIE01000016.1"/>
</dbReference>
<dbReference type="AlphaFoldDB" id="A0A8J7Z393"/>
<evidence type="ECO:0000259" key="5">
    <source>
        <dbReference type="Pfam" id="PF00551"/>
    </source>
</evidence>
<dbReference type="GO" id="GO:0004644">
    <property type="term" value="F:phosphoribosylglycinamide formyltransferase activity"/>
    <property type="evidence" value="ECO:0007669"/>
    <property type="project" value="UniProtKB-UniRule"/>
</dbReference>
<dbReference type="InterPro" id="IPR004607">
    <property type="entry name" value="GART"/>
</dbReference>
<keyword evidence="7" id="KW-1185">Reference proteome</keyword>
<dbReference type="EMBL" id="WVIE01000016">
    <property type="protein sequence ID" value="NDJ18490.1"/>
    <property type="molecule type" value="Genomic_DNA"/>
</dbReference>
<proteinExistence type="inferred from homology"/>
<protein>
    <recommendedName>
        <fullName evidence="4">Phosphoribosylglycinamide formyltransferase</fullName>
        <ecNumber evidence="4">2.1.2.2</ecNumber>
    </recommendedName>
    <alternativeName>
        <fullName evidence="4">5'-phosphoribosylglycinamide transformylase</fullName>
    </alternativeName>
    <alternativeName>
        <fullName evidence="4">GAR transformylase</fullName>
        <shortName evidence="4">GART</shortName>
    </alternativeName>
</protein>
<sequence length="218" mass="23666">MNTSLLSDSLVSPPGSSIPQPGAPLKLGIMASGSGSNFEAIAQAIADRCLNAQLQVLIYNNPGATVVERAKRFDVPSVLLNHRVFDSREQLDHAIVQTLRQHEIEWLVMAGWMRIVTPVLINAFPNRILNIHPSLLPSFKGHRAVEQALAAGVKITGCTVHGVVSDVDSGEIIMQAAVPVLPTDTAETLQSRIHVQEHRIYPSAIALAAHSWKERSKL</sequence>
<dbReference type="Pfam" id="PF00551">
    <property type="entry name" value="Formyl_trans_N"/>
    <property type="match status" value="1"/>
</dbReference>
<evidence type="ECO:0000313" key="6">
    <source>
        <dbReference type="EMBL" id="NDJ18490.1"/>
    </source>
</evidence>
<dbReference type="HAMAP" id="MF_01930">
    <property type="entry name" value="PurN"/>
    <property type="match status" value="1"/>
</dbReference>
<accession>A0A8J7Z393</accession>
<dbReference type="UniPathway" id="UPA00074">
    <property type="reaction ID" value="UER00126"/>
</dbReference>
<dbReference type="EC" id="2.1.2.2" evidence="4"/>
<feature type="binding site" evidence="4">
    <location>
        <begin position="35"/>
        <end position="37"/>
    </location>
    <ligand>
        <name>N(1)-(5-phospho-beta-D-ribosyl)glycinamide</name>
        <dbReference type="ChEBI" id="CHEBI:143788"/>
    </ligand>
</feature>
<dbReference type="PANTHER" id="PTHR43369">
    <property type="entry name" value="PHOSPHORIBOSYLGLYCINAMIDE FORMYLTRANSFERASE"/>
    <property type="match status" value="1"/>
</dbReference>
<feature type="domain" description="Formyl transferase N-terminal" evidence="5">
    <location>
        <begin position="27"/>
        <end position="205"/>
    </location>
</feature>
<evidence type="ECO:0000256" key="1">
    <source>
        <dbReference type="ARBA" id="ARBA00005054"/>
    </source>
</evidence>
<gene>
    <name evidence="4" type="primary">purN</name>
    <name evidence="6" type="ORF">GS601_14505</name>
</gene>
<comment type="pathway">
    <text evidence="1 4">Purine metabolism; IMP biosynthesis via de novo pathway; N(2)-formyl-N(1)-(5-phospho-D-ribosyl)glycinamide from N(1)-(5-phospho-D-ribosyl)glycinamide (10-formyl THF route): step 1/1.</text>
</comment>
<dbReference type="CDD" id="cd08645">
    <property type="entry name" value="FMT_core_GART"/>
    <property type="match status" value="1"/>
</dbReference>
<evidence type="ECO:0000256" key="4">
    <source>
        <dbReference type="HAMAP-Rule" id="MF_01930"/>
    </source>
</evidence>
<feature type="active site" description="Proton donor" evidence="4">
    <location>
        <position position="132"/>
    </location>
</feature>
<evidence type="ECO:0000256" key="2">
    <source>
        <dbReference type="ARBA" id="ARBA00022679"/>
    </source>
</evidence>
<comment type="catalytic activity">
    <reaction evidence="4">
        <text>N(1)-(5-phospho-beta-D-ribosyl)glycinamide + (6R)-10-formyltetrahydrofolate = N(2)-formyl-N(1)-(5-phospho-beta-D-ribosyl)glycinamide + (6S)-5,6,7,8-tetrahydrofolate + H(+)</text>
        <dbReference type="Rhea" id="RHEA:15053"/>
        <dbReference type="ChEBI" id="CHEBI:15378"/>
        <dbReference type="ChEBI" id="CHEBI:57453"/>
        <dbReference type="ChEBI" id="CHEBI:143788"/>
        <dbReference type="ChEBI" id="CHEBI:147286"/>
        <dbReference type="ChEBI" id="CHEBI:195366"/>
        <dbReference type="EC" id="2.1.2.2"/>
    </reaction>
</comment>
<organism evidence="6 7">
    <name type="scientific">Myxacorys almedinensis A</name>
    <dbReference type="NCBI Taxonomy" id="2690445"/>
    <lineage>
        <taxon>Bacteria</taxon>
        <taxon>Bacillati</taxon>
        <taxon>Cyanobacteriota</taxon>
        <taxon>Cyanophyceae</taxon>
        <taxon>Leptolyngbyales</taxon>
        <taxon>Leptolyngbyaceae</taxon>
        <taxon>Myxacorys</taxon>
        <taxon>Myxacorys almedinensis</taxon>
    </lineage>
</organism>
<feature type="site" description="Raises pKa of active site His" evidence="4">
    <location>
        <position position="168"/>
    </location>
</feature>
<dbReference type="NCBIfam" id="TIGR00639">
    <property type="entry name" value="PurN"/>
    <property type="match status" value="1"/>
</dbReference>
<feature type="binding site" evidence="4">
    <location>
        <begin position="113"/>
        <end position="116"/>
    </location>
    <ligand>
        <name>(6R)-10-formyltetrahydrofolate</name>
        <dbReference type="ChEBI" id="CHEBI:195366"/>
    </ligand>
</feature>
<name>A0A8J7Z393_9CYAN</name>
<reference evidence="6" key="1">
    <citation type="submission" date="2019-12" db="EMBL/GenBank/DDBJ databases">
        <title>High-Quality draft genome sequences of three cyanobacteria isolated from the limestone walls of the Old Cathedral of Coimbra.</title>
        <authorList>
            <person name="Tiago I."/>
            <person name="Soares F."/>
            <person name="Portugal A."/>
        </authorList>
    </citation>
    <scope>NUCLEOTIDE SEQUENCE</scope>
    <source>
        <strain evidence="6">A</strain>
    </source>
</reference>
<dbReference type="Gene3D" id="3.40.50.170">
    <property type="entry name" value="Formyl transferase, N-terminal domain"/>
    <property type="match status" value="1"/>
</dbReference>
<dbReference type="PANTHER" id="PTHR43369:SF2">
    <property type="entry name" value="PHOSPHORIBOSYLGLYCINAMIDE FORMYLTRANSFERASE"/>
    <property type="match status" value="1"/>
</dbReference>
<dbReference type="InterPro" id="IPR036477">
    <property type="entry name" value="Formyl_transf_N_sf"/>
</dbReference>
<comment type="caution">
    <text evidence="6">The sequence shown here is derived from an EMBL/GenBank/DDBJ whole genome shotgun (WGS) entry which is preliminary data.</text>
</comment>
<comment type="similarity">
    <text evidence="4">Belongs to the GART family.</text>
</comment>
<evidence type="ECO:0000256" key="3">
    <source>
        <dbReference type="ARBA" id="ARBA00022755"/>
    </source>
</evidence>
<dbReference type="InterPro" id="IPR002376">
    <property type="entry name" value="Formyl_transf_N"/>
</dbReference>
<dbReference type="GO" id="GO:0005829">
    <property type="term" value="C:cytosol"/>
    <property type="evidence" value="ECO:0007669"/>
    <property type="project" value="TreeGrafter"/>
</dbReference>
<comment type="function">
    <text evidence="4">Catalyzes the transfer of a formyl group from 10-formyltetrahydrofolate to 5-phospho-ribosyl-glycinamide (GAR), producing 5-phospho-ribosyl-N-formylglycinamide (FGAR) and tetrahydrofolate.</text>
</comment>
<dbReference type="GO" id="GO:0006189">
    <property type="term" value="P:'de novo' IMP biosynthetic process"/>
    <property type="evidence" value="ECO:0007669"/>
    <property type="project" value="UniProtKB-UniRule"/>
</dbReference>
<keyword evidence="3 4" id="KW-0658">Purine biosynthesis</keyword>